<evidence type="ECO:0000313" key="2">
    <source>
        <dbReference type="Proteomes" id="UP000053660"/>
    </source>
</evidence>
<accession>A0A0B1SEQ5</accession>
<evidence type="ECO:0000313" key="1">
    <source>
        <dbReference type="EMBL" id="KHJ82381.1"/>
    </source>
</evidence>
<dbReference type="AlphaFoldDB" id="A0A0B1SEQ5"/>
<proteinExistence type="predicted"/>
<sequence length="55" mass="6067">MMMISYAPGLVDTADESELPRGTSERCFMSDKFLIMVGYSSGFRPKNAIDKGSMP</sequence>
<protein>
    <submittedName>
        <fullName evidence="1">Uncharacterized protein</fullName>
    </submittedName>
</protein>
<dbReference type="Proteomes" id="UP000053660">
    <property type="component" value="Unassembled WGS sequence"/>
</dbReference>
<name>A0A0B1SEQ5_OESDE</name>
<dbReference type="EMBL" id="KN579996">
    <property type="protein sequence ID" value="KHJ82381.1"/>
    <property type="molecule type" value="Genomic_DNA"/>
</dbReference>
<organism evidence="1 2">
    <name type="scientific">Oesophagostomum dentatum</name>
    <name type="common">Nodular worm</name>
    <dbReference type="NCBI Taxonomy" id="61180"/>
    <lineage>
        <taxon>Eukaryota</taxon>
        <taxon>Metazoa</taxon>
        <taxon>Ecdysozoa</taxon>
        <taxon>Nematoda</taxon>
        <taxon>Chromadorea</taxon>
        <taxon>Rhabditida</taxon>
        <taxon>Rhabditina</taxon>
        <taxon>Rhabditomorpha</taxon>
        <taxon>Strongyloidea</taxon>
        <taxon>Strongylidae</taxon>
        <taxon>Oesophagostomum</taxon>
    </lineage>
</organism>
<keyword evidence="2" id="KW-1185">Reference proteome</keyword>
<gene>
    <name evidence="1" type="ORF">OESDEN_17925</name>
</gene>
<reference evidence="1 2" key="1">
    <citation type="submission" date="2014-03" db="EMBL/GenBank/DDBJ databases">
        <title>Draft genome of the hookworm Oesophagostomum dentatum.</title>
        <authorList>
            <person name="Mitreva M."/>
        </authorList>
    </citation>
    <scope>NUCLEOTIDE SEQUENCE [LARGE SCALE GENOMIC DNA]</scope>
    <source>
        <strain evidence="1 2">OD-Hann</strain>
    </source>
</reference>